<organism evidence="4 5">
    <name type="scientific">Candidatus Onthomorpha intestinigallinarum</name>
    <dbReference type="NCBI Taxonomy" id="2840880"/>
    <lineage>
        <taxon>Bacteria</taxon>
        <taxon>Pseudomonadati</taxon>
        <taxon>Bacteroidota</taxon>
        <taxon>Bacteroidia</taxon>
        <taxon>Bacteroidales</taxon>
        <taxon>Candidatus Onthomorpha</taxon>
    </lineage>
</organism>
<dbReference type="Gene3D" id="3.40.50.1820">
    <property type="entry name" value="alpha/beta hydrolase"/>
    <property type="match status" value="1"/>
</dbReference>
<evidence type="ECO:0000256" key="2">
    <source>
        <dbReference type="SAM" id="SignalP"/>
    </source>
</evidence>
<dbReference type="InterPro" id="IPR014940">
    <property type="entry name" value="BAAT_C"/>
</dbReference>
<dbReference type="EMBL" id="DXGG01000101">
    <property type="protein sequence ID" value="HIW87214.1"/>
    <property type="molecule type" value="Genomic_DNA"/>
</dbReference>
<dbReference type="InterPro" id="IPR053145">
    <property type="entry name" value="AB_hydrolase_Est10"/>
</dbReference>
<feature type="domain" description="BAAT/Acyl-CoA thioester hydrolase C-terminal" evidence="3">
    <location>
        <begin position="230"/>
        <end position="385"/>
    </location>
</feature>
<dbReference type="PROSITE" id="PS00708">
    <property type="entry name" value="PRO_ENDOPEP_SER"/>
    <property type="match status" value="1"/>
</dbReference>
<dbReference type="GO" id="GO:0052689">
    <property type="term" value="F:carboxylic ester hydrolase activity"/>
    <property type="evidence" value="ECO:0007669"/>
    <property type="project" value="TreeGrafter"/>
</dbReference>
<protein>
    <submittedName>
        <fullName evidence="4">Alpha/beta hydrolase</fullName>
    </submittedName>
</protein>
<dbReference type="SUPFAM" id="SSF53474">
    <property type="entry name" value="alpha/beta-Hydrolases"/>
    <property type="match status" value="1"/>
</dbReference>
<proteinExistence type="predicted"/>
<dbReference type="PANTHER" id="PTHR43265">
    <property type="entry name" value="ESTERASE ESTD"/>
    <property type="match status" value="1"/>
</dbReference>
<keyword evidence="1 4" id="KW-0378">Hydrolase</keyword>
<accession>A0A9D1RG14</accession>
<evidence type="ECO:0000256" key="1">
    <source>
        <dbReference type="ARBA" id="ARBA00022801"/>
    </source>
</evidence>
<keyword evidence="2" id="KW-0732">Signal</keyword>
<name>A0A9D1RG14_9BACT</name>
<dbReference type="GO" id="GO:0006508">
    <property type="term" value="P:proteolysis"/>
    <property type="evidence" value="ECO:0007669"/>
    <property type="project" value="InterPro"/>
</dbReference>
<dbReference type="PANTHER" id="PTHR43265:SF1">
    <property type="entry name" value="ESTERASE ESTD"/>
    <property type="match status" value="1"/>
</dbReference>
<sequence length="421" mass="47373">MKSNKRFFVVLFCLFSIPCLAQNREYWEAELNTGVASLPLTLEIIHAEDTTGILGSPAQTEERFNCSKIRWRNDSLLFSVRNLGVVFRGALSESRDSVNGMFNQGLLRMPLTFVKVNRLQQVNRPQTPDSNVSYIQEEVSFRTPGVNYTFNGTLTYPDKSKRYPVCIMITGSGLQNRDEEIFRHKPFAVIADHLAKKGIAVLRYDDRGYGSKDTALFNATTLDYAQDVMSAVEFLKTHPNIDTAMIGLIGHSEGGLIAPIVASERKDIAFIVLLAGPGVKGMDVLIEQNKAILSEMNYSQDDIEKQLEMLKNRSHESMNTPWMSCFLDLDPQPYLSRLTIPVLALNGTKDLQVLSKQNLPAIEKALKKAGNKKYSVMELEGLNHLFQQCDTGLVDEYYTIEQTISPKVLDIITQFILEQTN</sequence>
<feature type="chain" id="PRO_5039192180" evidence="2">
    <location>
        <begin position="22"/>
        <end position="421"/>
    </location>
</feature>
<dbReference type="GO" id="GO:0004252">
    <property type="term" value="F:serine-type endopeptidase activity"/>
    <property type="evidence" value="ECO:0007669"/>
    <property type="project" value="InterPro"/>
</dbReference>
<reference evidence="4" key="1">
    <citation type="journal article" date="2021" name="PeerJ">
        <title>Extensive microbial diversity within the chicken gut microbiome revealed by metagenomics and culture.</title>
        <authorList>
            <person name="Gilroy R."/>
            <person name="Ravi A."/>
            <person name="Getino M."/>
            <person name="Pursley I."/>
            <person name="Horton D.L."/>
            <person name="Alikhan N.F."/>
            <person name="Baker D."/>
            <person name="Gharbi K."/>
            <person name="Hall N."/>
            <person name="Watson M."/>
            <person name="Adriaenssens E.M."/>
            <person name="Foster-Nyarko E."/>
            <person name="Jarju S."/>
            <person name="Secka A."/>
            <person name="Antonio M."/>
            <person name="Oren A."/>
            <person name="Chaudhuri R.R."/>
            <person name="La Ragione R."/>
            <person name="Hildebrand F."/>
            <person name="Pallen M.J."/>
        </authorList>
    </citation>
    <scope>NUCLEOTIDE SEQUENCE</scope>
    <source>
        <strain evidence="4">Gambia16-930</strain>
    </source>
</reference>
<dbReference type="Proteomes" id="UP000824267">
    <property type="component" value="Unassembled WGS sequence"/>
</dbReference>
<reference evidence="4" key="2">
    <citation type="submission" date="2021-04" db="EMBL/GenBank/DDBJ databases">
        <authorList>
            <person name="Gilroy R."/>
        </authorList>
    </citation>
    <scope>NUCLEOTIDE SEQUENCE</scope>
    <source>
        <strain evidence="4">Gambia16-930</strain>
    </source>
</reference>
<dbReference type="InterPro" id="IPR002471">
    <property type="entry name" value="Pept_S9_AS"/>
</dbReference>
<dbReference type="Pfam" id="PF08840">
    <property type="entry name" value="BAAT_C"/>
    <property type="match status" value="1"/>
</dbReference>
<dbReference type="InterPro" id="IPR029058">
    <property type="entry name" value="AB_hydrolase_fold"/>
</dbReference>
<comment type="caution">
    <text evidence="4">The sequence shown here is derived from an EMBL/GenBank/DDBJ whole genome shotgun (WGS) entry which is preliminary data.</text>
</comment>
<evidence type="ECO:0000313" key="4">
    <source>
        <dbReference type="EMBL" id="HIW87214.1"/>
    </source>
</evidence>
<gene>
    <name evidence="4" type="ORF">IAC47_02945</name>
</gene>
<evidence type="ECO:0000313" key="5">
    <source>
        <dbReference type="Proteomes" id="UP000824267"/>
    </source>
</evidence>
<feature type="signal peptide" evidence="2">
    <location>
        <begin position="1"/>
        <end position="21"/>
    </location>
</feature>
<dbReference type="AlphaFoldDB" id="A0A9D1RG14"/>
<evidence type="ECO:0000259" key="3">
    <source>
        <dbReference type="Pfam" id="PF08840"/>
    </source>
</evidence>